<dbReference type="InterPro" id="IPR037171">
    <property type="entry name" value="NagB/RpiA_transferase-like"/>
</dbReference>
<evidence type="ECO:0000313" key="5">
    <source>
        <dbReference type="EMBL" id="HIU63544.1"/>
    </source>
</evidence>
<dbReference type="Gene3D" id="3.40.50.1360">
    <property type="match status" value="1"/>
</dbReference>
<dbReference type="InterPro" id="IPR036388">
    <property type="entry name" value="WH-like_DNA-bd_sf"/>
</dbReference>
<dbReference type="Proteomes" id="UP000824099">
    <property type="component" value="Unassembled WGS sequence"/>
</dbReference>
<dbReference type="AlphaFoldDB" id="A0A9D1SK78"/>
<reference evidence="5" key="1">
    <citation type="submission" date="2020-10" db="EMBL/GenBank/DDBJ databases">
        <authorList>
            <person name="Gilroy R."/>
        </authorList>
    </citation>
    <scope>NUCLEOTIDE SEQUENCE</scope>
    <source>
        <strain evidence="5">CHK160-1198</strain>
    </source>
</reference>
<feature type="domain" description="HTH deoR-type" evidence="4">
    <location>
        <begin position="3"/>
        <end position="58"/>
    </location>
</feature>
<dbReference type="InterPro" id="IPR014036">
    <property type="entry name" value="DeoR-like_C"/>
</dbReference>
<evidence type="ECO:0000259" key="4">
    <source>
        <dbReference type="PROSITE" id="PS51000"/>
    </source>
</evidence>
<evidence type="ECO:0000256" key="1">
    <source>
        <dbReference type="ARBA" id="ARBA00023015"/>
    </source>
</evidence>
<dbReference type="InterPro" id="IPR018356">
    <property type="entry name" value="Tscrpt_reg_HTH_DeoR_CS"/>
</dbReference>
<dbReference type="PRINTS" id="PR00037">
    <property type="entry name" value="HTHLACR"/>
</dbReference>
<keyword evidence="2" id="KW-0238">DNA-binding</keyword>
<keyword evidence="1" id="KW-0805">Transcription regulation</keyword>
<protein>
    <submittedName>
        <fullName evidence="5">DeoR/GlpR transcriptional regulator</fullName>
    </submittedName>
</protein>
<dbReference type="GO" id="GO:0003677">
    <property type="term" value="F:DNA binding"/>
    <property type="evidence" value="ECO:0007669"/>
    <property type="project" value="UniProtKB-KW"/>
</dbReference>
<sequence>MLADQRRQIILEELQRNNSVVIVDLAEKLAVTPMTIRRDLVLLEKQGIVEKTHGGAVLSESSIRERTYLKRKEVRTPEKQRIAKAAVRLVEQGMCICLDAGTTNYELALLLIERKFSELTVITNDLLIAYSLGQNSNYQVLLLGGMLENANGLTCGYFAKEMMKNMRVDICFVGTQAVSEELMVMTANIDKVELKQYYLTNARIKVLLADGSKFAKNKLHKICVLSEFDHVITDNVFSAEQSAYL</sequence>
<dbReference type="PROSITE" id="PS00894">
    <property type="entry name" value="HTH_DEOR_1"/>
    <property type="match status" value="1"/>
</dbReference>
<dbReference type="SMART" id="SM00420">
    <property type="entry name" value="HTH_DEOR"/>
    <property type="match status" value="1"/>
</dbReference>
<name>A0A9D1SK78_9FIRM</name>
<accession>A0A9D1SK78</accession>
<evidence type="ECO:0000256" key="2">
    <source>
        <dbReference type="ARBA" id="ARBA00023125"/>
    </source>
</evidence>
<organism evidence="5 6">
    <name type="scientific">Candidatus Avacidaminococcus intestinavium</name>
    <dbReference type="NCBI Taxonomy" id="2840684"/>
    <lineage>
        <taxon>Bacteria</taxon>
        <taxon>Bacillati</taxon>
        <taxon>Bacillota</taxon>
        <taxon>Negativicutes</taxon>
        <taxon>Acidaminococcales</taxon>
        <taxon>Acidaminococcaceae</taxon>
        <taxon>Acidaminococcaceae incertae sedis</taxon>
        <taxon>Candidatus Avacidaminococcus</taxon>
    </lineage>
</organism>
<dbReference type="SUPFAM" id="SSF100950">
    <property type="entry name" value="NagB/RpiA/CoA transferase-like"/>
    <property type="match status" value="1"/>
</dbReference>
<dbReference type="EMBL" id="DVNI01000008">
    <property type="protein sequence ID" value="HIU63544.1"/>
    <property type="molecule type" value="Genomic_DNA"/>
</dbReference>
<proteinExistence type="predicted"/>
<comment type="caution">
    <text evidence="5">The sequence shown here is derived from an EMBL/GenBank/DDBJ whole genome shotgun (WGS) entry which is preliminary data.</text>
</comment>
<dbReference type="PANTHER" id="PTHR30363:SF46">
    <property type="entry name" value="LYSR FAMILY TRANSCRIPTIONAL REGULATOR"/>
    <property type="match status" value="1"/>
</dbReference>
<keyword evidence="3" id="KW-0804">Transcription</keyword>
<feature type="non-terminal residue" evidence="5">
    <location>
        <position position="245"/>
    </location>
</feature>
<dbReference type="Pfam" id="PF08220">
    <property type="entry name" value="HTH_DeoR"/>
    <property type="match status" value="1"/>
</dbReference>
<dbReference type="InterPro" id="IPR036390">
    <property type="entry name" value="WH_DNA-bd_sf"/>
</dbReference>
<gene>
    <name evidence="5" type="ORF">IAB06_00680</name>
</gene>
<evidence type="ECO:0000313" key="6">
    <source>
        <dbReference type="Proteomes" id="UP000824099"/>
    </source>
</evidence>
<dbReference type="InterPro" id="IPR050313">
    <property type="entry name" value="Carb_Metab_HTH_regulators"/>
</dbReference>
<dbReference type="PANTHER" id="PTHR30363">
    <property type="entry name" value="HTH-TYPE TRANSCRIPTIONAL REGULATOR SRLR-RELATED"/>
    <property type="match status" value="1"/>
</dbReference>
<dbReference type="SMART" id="SM01134">
    <property type="entry name" value="DeoRC"/>
    <property type="match status" value="1"/>
</dbReference>
<dbReference type="InterPro" id="IPR001034">
    <property type="entry name" value="DeoR_HTH"/>
</dbReference>
<dbReference type="PROSITE" id="PS51000">
    <property type="entry name" value="HTH_DEOR_2"/>
    <property type="match status" value="1"/>
</dbReference>
<reference evidence="5" key="2">
    <citation type="journal article" date="2021" name="PeerJ">
        <title>Extensive microbial diversity within the chicken gut microbiome revealed by metagenomics and culture.</title>
        <authorList>
            <person name="Gilroy R."/>
            <person name="Ravi A."/>
            <person name="Getino M."/>
            <person name="Pursley I."/>
            <person name="Horton D.L."/>
            <person name="Alikhan N.F."/>
            <person name="Baker D."/>
            <person name="Gharbi K."/>
            <person name="Hall N."/>
            <person name="Watson M."/>
            <person name="Adriaenssens E.M."/>
            <person name="Foster-Nyarko E."/>
            <person name="Jarju S."/>
            <person name="Secka A."/>
            <person name="Antonio M."/>
            <person name="Oren A."/>
            <person name="Chaudhuri R.R."/>
            <person name="La Ragione R."/>
            <person name="Hildebrand F."/>
            <person name="Pallen M.J."/>
        </authorList>
    </citation>
    <scope>NUCLEOTIDE SEQUENCE</scope>
    <source>
        <strain evidence="5">CHK160-1198</strain>
    </source>
</reference>
<dbReference type="Gene3D" id="1.10.10.10">
    <property type="entry name" value="Winged helix-like DNA-binding domain superfamily/Winged helix DNA-binding domain"/>
    <property type="match status" value="1"/>
</dbReference>
<dbReference type="SUPFAM" id="SSF46785">
    <property type="entry name" value="Winged helix' DNA-binding domain"/>
    <property type="match status" value="1"/>
</dbReference>
<evidence type="ECO:0000256" key="3">
    <source>
        <dbReference type="ARBA" id="ARBA00023163"/>
    </source>
</evidence>
<dbReference type="GO" id="GO:0003700">
    <property type="term" value="F:DNA-binding transcription factor activity"/>
    <property type="evidence" value="ECO:0007669"/>
    <property type="project" value="InterPro"/>
</dbReference>
<dbReference type="Pfam" id="PF00455">
    <property type="entry name" value="DeoRC"/>
    <property type="match status" value="1"/>
</dbReference>